<dbReference type="AlphaFoldDB" id="A0A3M8CG15"/>
<dbReference type="Proteomes" id="UP000271031">
    <property type="component" value="Unassembled WGS sequence"/>
</dbReference>
<sequence length="84" mass="9866">IPYHHIELIGSHDKVAAAKRWNVDMFIEDRLENALQLSEEMGIPVFLFDTPYNQATLPKLVHRIYDWRELDKLVTQVTSPLLHK</sequence>
<accession>A0A3M8CG15</accession>
<dbReference type="InterPro" id="IPR023214">
    <property type="entry name" value="HAD_sf"/>
</dbReference>
<organism evidence="1 2">
    <name type="scientific">Brevibacillus fluminis</name>
    <dbReference type="NCBI Taxonomy" id="511487"/>
    <lineage>
        <taxon>Bacteria</taxon>
        <taxon>Bacillati</taxon>
        <taxon>Bacillota</taxon>
        <taxon>Bacilli</taxon>
        <taxon>Bacillales</taxon>
        <taxon>Paenibacillaceae</taxon>
        <taxon>Brevibacillus</taxon>
    </lineage>
</organism>
<dbReference type="EMBL" id="RHHQ01000091">
    <property type="protein sequence ID" value="RNB74696.1"/>
    <property type="molecule type" value="Genomic_DNA"/>
</dbReference>
<proteinExistence type="predicted"/>
<protein>
    <recommendedName>
        <fullName evidence="3">Nucleotidase</fullName>
    </recommendedName>
</protein>
<comment type="caution">
    <text evidence="1">The sequence shown here is derived from an EMBL/GenBank/DDBJ whole genome shotgun (WGS) entry which is preliminary data.</text>
</comment>
<evidence type="ECO:0000313" key="2">
    <source>
        <dbReference type="Proteomes" id="UP000271031"/>
    </source>
</evidence>
<gene>
    <name evidence="1" type="ORF">EDM56_31090</name>
</gene>
<evidence type="ECO:0008006" key="3">
    <source>
        <dbReference type="Google" id="ProtNLM"/>
    </source>
</evidence>
<feature type="non-terminal residue" evidence="1">
    <location>
        <position position="1"/>
    </location>
</feature>
<keyword evidence="2" id="KW-1185">Reference proteome</keyword>
<dbReference type="Gene3D" id="3.40.50.1000">
    <property type="entry name" value="HAD superfamily/HAD-like"/>
    <property type="match status" value="1"/>
</dbReference>
<evidence type="ECO:0000313" key="1">
    <source>
        <dbReference type="EMBL" id="RNB74696.1"/>
    </source>
</evidence>
<name>A0A3M8CG15_9BACL</name>
<reference evidence="1 2" key="1">
    <citation type="submission" date="2018-10" db="EMBL/GenBank/DDBJ databases">
        <title>Phylogenomics of Brevibacillus.</title>
        <authorList>
            <person name="Dunlap C."/>
        </authorList>
    </citation>
    <scope>NUCLEOTIDE SEQUENCE [LARGE SCALE GENOMIC DNA]</scope>
    <source>
        <strain evidence="1 2">JCM 15716</strain>
    </source>
</reference>